<protein>
    <recommendedName>
        <fullName evidence="1">F-box domain-containing protein</fullName>
    </recommendedName>
</protein>
<dbReference type="InParanoid" id="A0A5C3P836"/>
<dbReference type="InterPro" id="IPR036047">
    <property type="entry name" value="F-box-like_dom_sf"/>
</dbReference>
<dbReference type="Proteomes" id="UP000308197">
    <property type="component" value="Unassembled WGS sequence"/>
</dbReference>
<name>A0A5C3P836_9APHY</name>
<dbReference type="AlphaFoldDB" id="A0A5C3P836"/>
<dbReference type="SUPFAM" id="SSF52047">
    <property type="entry name" value="RNI-like"/>
    <property type="match status" value="1"/>
</dbReference>
<evidence type="ECO:0000259" key="1">
    <source>
        <dbReference type="Pfam" id="PF12937"/>
    </source>
</evidence>
<reference evidence="2 3" key="1">
    <citation type="journal article" date="2019" name="Nat. Ecol. Evol.">
        <title>Megaphylogeny resolves global patterns of mushroom evolution.</title>
        <authorList>
            <person name="Varga T."/>
            <person name="Krizsan K."/>
            <person name="Foldi C."/>
            <person name="Dima B."/>
            <person name="Sanchez-Garcia M."/>
            <person name="Sanchez-Ramirez S."/>
            <person name="Szollosi G.J."/>
            <person name="Szarkandi J.G."/>
            <person name="Papp V."/>
            <person name="Albert L."/>
            <person name="Andreopoulos W."/>
            <person name="Angelini C."/>
            <person name="Antonin V."/>
            <person name="Barry K.W."/>
            <person name="Bougher N.L."/>
            <person name="Buchanan P."/>
            <person name="Buyck B."/>
            <person name="Bense V."/>
            <person name="Catcheside P."/>
            <person name="Chovatia M."/>
            <person name="Cooper J."/>
            <person name="Damon W."/>
            <person name="Desjardin D."/>
            <person name="Finy P."/>
            <person name="Geml J."/>
            <person name="Haridas S."/>
            <person name="Hughes K."/>
            <person name="Justo A."/>
            <person name="Karasinski D."/>
            <person name="Kautmanova I."/>
            <person name="Kiss B."/>
            <person name="Kocsube S."/>
            <person name="Kotiranta H."/>
            <person name="LaButti K.M."/>
            <person name="Lechner B.E."/>
            <person name="Liimatainen K."/>
            <person name="Lipzen A."/>
            <person name="Lukacs Z."/>
            <person name="Mihaltcheva S."/>
            <person name="Morgado L.N."/>
            <person name="Niskanen T."/>
            <person name="Noordeloos M.E."/>
            <person name="Ohm R.A."/>
            <person name="Ortiz-Santana B."/>
            <person name="Ovrebo C."/>
            <person name="Racz N."/>
            <person name="Riley R."/>
            <person name="Savchenko A."/>
            <person name="Shiryaev A."/>
            <person name="Soop K."/>
            <person name="Spirin V."/>
            <person name="Szebenyi C."/>
            <person name="Tomsovsky M."/>
            <person name="Tulloss R.E."/>
            <person name="Uehling J."/>
            <person name="Grigoriev I.V."/>
            <person name="Vagvolgyi C."/>
            <person name="Papp T."/>
            <person name="Martin F.M."/>
            <person name="Miettinen O."/>
            <person name="Hibbett D.S."/>
            <person name="Nagy L.G."/>
        </authorList>
    </citation>
    <scope>NUCLEOTIDE SEQUENCE [LARGE SCALE GENOMIC DNA]</scope>
    <source>
        <strain evidence="2 3">HHB13444</strain>
    </source>
</reference>
<dbReference type="Gene3D" id="1.20.1280.50">
    <property type="match status" value="1"/>
</dbReference>
<dbReference type="PANTHER" id="PTHR38926:SF5">
    <property type="entry name" value="F-BOX AND LEUCINE-RICH REPEAT PROTEIN 6"/>
    <property type="match status" value="1"/>
</dbReference>
<keyword evidence="3" id="KW-1185">Reference proteome</keyword>
<organism evidence="2 3">
    <name type="scientific">Polyporus arcularius HHB13444</name>
    <dbReference type="NCBI Taxonomy" id="1314778"/>
    <lineage>
        <taxon>Eukaryota</taxon>
        <taxon>Fungi</taxon>
        <taxon>Dikarya</taxon>
        <taxon>Basidiomycota</taxon>
        <taxon>Agaricomycotina</taxon>
        <taxon>Agaricomycetes</taxon>
        <taxon>Polyporales</taxon>
        <taxon>Polyporaceae</taxon>
        <taxon>Polyporus</taxon>
    </lineage>
</organism>
<dbReference type="Pfam" id="PF12937">
    <property type="entry name" value="F-box-like"/>
    <property type="match status" value="1"/>
</dbReference>
<proteinExistence type="predicted"/>
<dbReference type="STRING" id="1314778.A0A5C3P836"/>
<dbReference type="PANTHER" id="PTHR38926">
    <property type="entry name" value="F-BOX DOMAIN CONTAINING PROTEIN, EXPRESSED"/>
    <property type="match status" value="1"/>
</dbReference>
<evidence type="ECO:0000313" key="2">
    <source>
        <dbReference type="EMBL" id="TFK81963.1"/>
    </source>
</evidence>
<accession>A0A5C3P836</accession>
<sequence length="626" mass="71332">MDLTNDIPHLLGQLQLALNARQQDMSLSSLRISLTRVYVLRATLCAQINSRSLINELPNELIMEIFKHALQEKEPCPTIALDVRDTATRVHTRPLLRLTHVCRQWRSLALAHPNLWQRIDCHHPEQLEEFALRRSCPGPFSFFVNMSRYAELGDHSALRFVLFYSDQLRRLDIAFLRRHDAHLHDQLLHLSCPNLECLTVTDYPPPARLDGRGISPFVVVRKSLFQEDLLRLRALAIFPIPDWLPTNPLPALTHLFLYFRWKCDLRTAHILSLLAGSPSLEMVHLSQFDLPSDERPNERTHVHLPLLKHILFSNRSFLSSSLALLRQLIIPASARTYLGCHNVRSTTASSILPILPSTAGADHLAIVNNDDSLQLIACTRSHVGSSQYECAFWLSAEETIIHQDNFATWLTHLPEMFPLTTLTSLQLGLTHPGSTVSRILRACPSLATLEIMFTLSYNLEEMENALVYVCHTLSLNKANIYTGWDLDPYPPAEPQLCPVLRSLTISLAECDVRPFADYIRWLSAISTMVHARARMGHPLRRLRVQPMHCAERNGAAGDLIDAVQEAYASLAEAAGVEEFVLHEPSEEPIDFSMQEQGQGTWDWGEVERYWTIARDDRPRFYYPWQA</sequence>
<gene>
    <name evidence="2" type="ORF">K466DRAFT_604061</name>
</gene>
<dbReference type="EMBL" id="ML211537">
    <property type="protein sequence ID" value="TFK81963.1"/>
    <property type="molecule type" value="Genomic_DNA"/>
</dbReference>
<evidence type="ECO:0000313" key="3">
    <source>
        <dbReference type="Proteomes" id="UP000308197"/>
    </source>
</evidence>
<dbReference type="SUPFAM" id="SSF81383">
    <property type="entry name" value="F-box domain"/>
    <property type="match status" value="1"/>
</dbReference>
<feature type="domain" description="F-box" evidence="1">
    <location>
        <begin position="54"/>
        <end position="121"/>
    </location>
</feature>
<dbReference type="InterPro" id="IPR001810">
    <property type="entry name" value="F-box_dom"/>
</dbReference>